<sequence>MVQECYTYVDNTPDKDTKIKLIETLRTITEGKIYVEVERARLTHILAKMREEENNVAEAAKIIQELQVETYGSMDKREKVELILEQMRLCLAIKDYELKEKFYRLMIAVDQHNSAYLSVCRHFRALGQDAVTDALVGSVVFLILAPYDNEQSDLTHRVNEDKELDKLPEYKQLLGLFINPEIIRWNILCSTYEKMLRATPYFNSSDEKGVERWNDLKNRVVEHNIRIMSIYYTRISVKRMSELLGLSETETEDALSALVVTSVVRAKIDRPAGVVHFRSRSDPGKTVKVEADLLWSGLWSPFNYDYQMAPHSLAKDMARGQNYTVRVEVQDEESFYIGKTREAKFYERWSNVE</sequence>
<name>A0A0L7L6C7_OPEBR</name>
<dbReference type="Pfam" id="PF22241">
    <property type="entry name" value="PSMD12-CSN4_N"/>
    <property type="match status" value="1"/>
</dbReference>
<keyword evidence="5" id="KW-1185">Reference proteome</keyword>
<dbReference type="Pfam" id="PF01399">
    <property type="entry name" value="PCI"/>
    <property type="match status" value="1"/>
</dbReference>
<comment type="caution">
    <text evidence="4">The sequence shown here is derived from an EMBL/GenBank/DDBJ whole genome shotgun (WGS) entry which is preliminary data.</text>
</comment>
<keyword evidence="2 4" id="KW-0647">Proteasome</keyword>
<dbReference type="GO" id="GO:0008541">
    <property type="term" value="C:proteasome regulatory particle, lid subcomplex"/>
    <property type="evidence" value="ECO:0007669"/>
    <property type="project" value="TreeGrafter"/>
</dbReference>
<evidence type="ECO:0000256" key="1">
    <source>
        <dbReference type="ARBA" id="ARBA00006397"/>
    </source>
</evidence>
<dbReference type="PROSITE" id="PS50250">
    <property type="entry name" value="PCI"/>
    <property type="match status" value="1"/>
</dbReference>
<dbReference type="InterPro" id="IPR036388">
    <property type="entry name" value="WH-like_DNA-bd_sf"/>
</dbReference>
<dbReference type="SMART" id="SM00088">
    <property type="entry name" value="PINT"/>
    <property type="match status" value="1"/>
</dbReference>
<protein>
    <submittedName>
        <fullName evidence="4">Proteasome 26S non-ATPase subunit 12</fullName>
    </submittedName>
</protein>
<evidence type="ECO:0000256" key="2">
    <source>
        <dbReference type="ARBA" id="ARBA00022942"/>
    </source>
</evidence>
<dbReference type="Gene3D" id="1.10.10.10">
    <property type="entry name" value="Winged helix-like DNA-binding domain superfamily/Winged helix DNA-binding domain"/>
    <property type="match status" value="1"/>
</dbReference>
<dbReference type="GO" id="GO:0005634">
    <property type="term" value="C:nucleus"/>
    <property type="evidence" value="ECO:0007669"/>
    <property type="project" value="UniProtKB-ARBA"/>
</dbReference>
<gene>
    <name evidence="4" type="ORF">OBRU01_14552</name>
</gene>
<proteinExistence type="inferred from homology"/>
<feature type="domain" description="PCI" evidence="3">
    <location>
        <begin position="98"/>
        <end position="282"/>
    </location>
</feature>
<comment type="similarity">
    <text evidence="1">Belongs to the proteasome subunit p55 family.</text>
</comment>
<reference evidence="4 5" key="1">
    <citation type="journal article" date="2015" name="Genome Biol. Evol.">
        <title>The genome of winter moth (Operophtera brumata) provides a genomic perspective on sexual dimorphism and phenology.</title>
        <authorList>
            <person name="Derks M.F."/>
            <person name="Smit S."/>
            <person name="Salis L."/>
            <person name="Schijlen E."/>
            <person name="Bossers A."/>
            <person name="Mateman C."/>
            <person name="Pijl A.S."/>
            <person name="de Ridder D."/>
            <person name="Groenen M.A."/>
            <person name="Visser M.E."/>
            <person name="Megens H.J."/>
        </authorList>
    </citation>
    <scope>NUCLEOTIDE SEQUENCE [LARGE SCALE GENOMIC DNA]</scope>
    <source>
        <strain evidence="4">WM2013NL</strain>
        <tissue evidence="4">Head and thorax</tissue>
    </source>
</reference>
<organism evidence="4 5">
    <name type="scientific">Operophtera brumata</name>
    <name type="common">Winter moth</name>
    <name type="synonym">Phalaena brumata</name>
    <dbReference type="NCBI Taxonomy" id="104452"/>
    <lineage>
        <taxon>Eukaryota</taxon>
        <taxon>Metazoa</taxon>
        <taxon>Ecdysozoa</taxon>
        <taxon>Arthropoda</taxon>
        <taxon>Hexapoda</taxon>
        <taxon>Insecta</taxon>
        <taxon>Pterygota</taxon>
        <taxon>Neoptera</taxon>
        <taxon>Endopterygota</taxon>
        <taxon>Lepidoptera</taxon>
        <taxon>Glossata</taxon>
        <taxon>Ditrysia</taxon>
        <taxon>Geometroidea</taxon>
        <taxon>Geometridae</taxon>
        <taxon>Larentiinae</taxon>
        <taxon>Operophtera</taxon>
    </lineage>
</organism>
<dbReference type="InterPro" id="IPR054559">
    <property type="entry name" value="PSMD12-CSN4-like_N"/>
</dbReference>
<dbReference type="InterPro" id="IPR000717">
    <property type="entry name" value="PCI_dom"/>
</dbReference>
<dbReference type="Proteomes" id="UP000037510">
    <property type="component" value="Unassembled WGS sequence"/>
</dbReference>
<feature type="non-terminal residue" evidence="4">
    <location>
        <position position="353"/>
    </location>
</feature>
<dbReference type="PANTHER" id="PTHR10855">
    <property type="entry name" value="26S PROTEASOME NON-ATPASE REGULATORY SUBUNIT 12/COP9 SIGNALOSOME COMPLEX SUBUNIT 4"/>
    <property type="match status" value="1"/>
</dbReference>
<dbReference type="FunFam" id="1.10.10.10:FF:000070">
    <property type="entry name" value="26S proteasome non-ATPase regulatory subunit 12"/>
    <property type="match status" value="1"/>
</dbReference>
<evidence type="ECO:0000259" key="3">
    <source>
        <dbReference type="PROSITE" id="PS50250"/>
    </source>
</evidence>
<dbReference type="EMBL" id="JTDY01002677">
    <property type="protein sequence ID" value="KOB70960.1"/>
    <property type="molecule type" value="Genomic_DNA"/>
</dbReference>
<dbReference type="SUPFAM" id="SSF46785">
    <property type="entry name" value="Winged helix' DNA-binding domain"/>
    <property type="match status" value="1"/>
</dbReference>
<accession>A0A0L7L6C7</accession>
<dbReference type="STRING" id="104452.A0A0L7L6C7"/>
<dbReference type="AlphaFoldDB" id="A0A0L7L6C7"/>
<evidence type="ECO:0000313" key="5">
    <source>
        <dbReference type="Proteomes" id="UP000037510"/>
    </source>
</evidence>
<dbReference type="InterPro" id="IPR036390">
    <property type="entry name" value="WH_DNA-bd_sf"/>
</dbReference>
<dbReference type="PANTHER" id="PTHR10855:SF1">
    <property type="entry name" value="26S PROTEASOME NON-ATPASE REGULATORY SUBUNIT 12"/>
    <property type="match status" value="1"/>
</dbReference>
<evidence type="ECO:0000313" key="4">
    <source>
        <dbReference type="EMBL" id="KOB70960.1"/>
    </source>
</evidence>
<dbReference type="InterPro" id="IPR040134">
    <property type="entry name" value="PSMD12/CSN4"/>
</dbReference>
<dbReference type="GO" id="GO:0005737">
    <property type="term" value="C:cytoplasm"/>
    <property type="evidence" value="ECO:0007669"/>
    <property type="project" value="TreeGrafter"/>
</dbReference>